<keyword evidence="2 4" id="KW-0813">Transport</keyword>
<keyword evidence="4" id="KW-0592">Phosphate transport</keyword>
<dbReference type="InterPro" id="IPR050811">
    <property type="entry name" value="Phosphate_ABC_transporter"/>
</dbReference>
<comment type="caution">
    <text evidence="6">The sequence shown here is derived from an EMBL/GenBank/DDBJ whole genome shotgun (WGS) entry which is preliminary data.</text>
</comment>
<dbReference type="CDD" id="cd13654">
    <property type="entry name" value="PBP2_phosphate_like_2"/>
    <property type="match status" value="1"/>
</dbReference>
<feature type="signal peptide" evidence="4">
    <location>
        <begin position="1"/>
        <end position="20"/>
    </location>
</feature>
<dbReference type="RefSeq" id="WP_420069713.1">
    <property type="nucleotide sequence ID" value="NZ_JBCHKQ010000003.1"/>
</dbReference>
<dbReference type="PANTHER" id="PTHR30570">
    <property type="entry name" value="PERIPLASMIC PHOSPHATE BINDING COMPONENT OF PHOSPHATE ABC TRANSPORTER"/>
    <property type="match status" value="1"/>
</dbReference>
<evidence type="ECO:0000256" key="4">
    <source>
        <dbReference type="RuleBase" id="RU367119"/>
    </source>
</evidence>
<keyword evidence="3 4" id="KW-0732">Signal</keyword>
<reference evidence="6 7" key="1">
    <citation type="submission" date="2024-03" db="EMBL/GenBank/DDBJ databases">
        <title>Ignisphaera cupida sp. nov., a hyperthermophilic hydrolytic archaeon from a hot spring of Kamchatka, and proposal of Ignisphaeraceae fam. nov.</title>
        <authorList>
            <person name="Podosokorskaya O.A."/>
            <person name="Elcheninov A.G."/>
            <person name="Maltseva A.I."/>
            <person name="Zayulina K.S."/>
            <person name="Novikov A."/>
            <person name="Merkel A.Y."/>
        </authorList>
    </citation>
    <scope>NUCLEOTIDE SEQUENCE [LARGE SCALE GENOMIC DNA]</scope>
    <source>
        <strain evidence="6 7">38H-sp</strain>
    </source>
</reference>
<protein>
    <recommendedName>
        <fullName evidence="4">Phosphate-binding protein</fullName>
    </recommendedName>
</protein>
<comment type="function">
    <text evidence="4">Involved in the system for phosphate transport across the cytoplasmic membrane.</text>
</comment>
<dbReference type="EMBL" id="JBCHKQ010000003">
    <property type="protein sequence ID" value="MEM5948260.1"/>
    <property type="molecule type" value="Genomic_DNA"/>
</dbReference>
<dbReference type="InterPro" id="IPR024370">
    <property type="entry name" value="PBP_domain"/>
</dbReference>
<dbReference type="Proteomes" id="UP001466331">
    <property type="component" value="Unassembled WGS sequence"/>
</dbReference>
<evidence type="ECO:0000313" key="6">
    <source>
        <dbReference type="EMBL" id="MEM5948260.1"/>
    </source>
</evidence>
<dbReference type="PANTHER" id="PTHR30570:SF1">
    <property type="entry name" value="PHOSPHATE-BINDING PROTEIN PSTS"/>
    <property type="match status" value="1"/>
</dbReference>
<name>A0ABU9UC66_9SPIR</name>
<evidence type="ECO:0000313" key="7">
    <source>
        <dbReference type="Proteomes" id="UP001466331"/>
    </source>
</evidence>
<dbReference type="InterPro" id="IPR011862">
    <property type="entry name" value="Phos-bd"/>
</dbReference>
<evidence type="ECO:0000256" key="3">
    <source>
        <dbReference type="ARBA" id="ARBA00022729"/>
    </source>
</evidence>
<evidence type="ECO:0000256" key="1">
    <source>
        <dbReference type="ARBA" id="ARBA00008725"/>
    </source>
</evidence>
<evidence type="ECO:0000259" key="5">
    <source>
        <dbReference type="Pfam" id="PF12849"/>
    </source>
</evidence>
<dbReference type="Gene3D" id="3.40.190.10">
    <property type="entry name" value="Periplasmic binding protein-like II"/>
    <property type="match status" value="2"/>
</dbReference>
<dbReference type="NCBIfam" id="TIGR02136">
    <property type="entry name" value="ptsS_2"/>
    <property type="match status" value="1"/>
</dbReference>
<dbReference type="Pfam" id="PF12849">
    <property type="entry name" value="PBP_like_2"/>
    <property type="match status" value="1"/>
</dbReference>
<comment type="similarity">
    <text evidence="1 4">Belongs to the PstS family.</text>
</comment>
<organism evidence="6 7">
    <name type="scientific">Rarispira pelagica</name>
    <dbReference type="NCBI Taxonomy" id="3141764"/>
    <lineage>
        <taxon>Bacteria</taxon>
        <taxon>Pseudomonadati</taxon>
        <taxon>Spirochaetota</taxon>
        <taxon>Spirochaetia</taxon>
        <taxon>Winmispirales</taxon>
        <taxon>Winmispiraceae</taxon>
        <taxon>Rarispira</taxon>
    </lineage>
</organism>
<feature type="chain" id="PRO_5044991646" description="Phosphate-binding protein" evidence="4">
    <location>
        <begin position="21"/>
        <end position="310"/>
    </location>
</feature>
<proteinExistence type="inferred from homology"/>
<accession>A0ABU9UC66</accession>
<evidence type="ECO:0000256" key="2">
    <source>
        <dbReference type="ARBA" id="ARBA00022448"/>
    </source>
</evidence>
<gene>
    <name evidence="6" type="ORF">WKV44_06865</name>
</gene>
<sequence>MKKIFFVLTVMSLASAVLFAGPQGEEGSLSGTIRIAGSSTVYPITTAVAEDFTAMYPDVQIAVQSTGTGGGFKNFFIPGKTEINDASRPIKDSELAAVRDSGDDVLEFQVATDAITVVVSPDANWIDGISIKQLNRIWRPENPAVKWSDVDPSWPDEPFELYGPTSASGTFDFFTEKVMGEEGVSRADYQGTEEDNTIVQAVSSSKYALGYFGMAYYLENKDKVKPLKIEGVLPSLETARTYEYPLSRPIFIYVRKSVLSRPEIVEFVKYYIKQTNTSLISKIGYVPVTDDVVEKNLEKLEKAVKEVSGN</sequence>
<feature type="domain" description="PBP" evidence="5">
    <location>
        <begin position="26"/>
        <end position="272"/>
    </location>
</feature>
<dbReference type="SUPFAM" id="SSF53850">
    <property type="entry name" value="Periplasmic binding protein-like II"/>
    <property type="match status" value="1"/>
</dbReference>
<keyword evidence="7" id="KW-1185">Reference proteome</keyword>